<dbReference type="EMBL" id="JH598476">
    <property type="status" value="NOT_ANNOTATED_CDS"/>
    <property type="molecule type" value="Genomic_DNA"/>
</dbReference>
<organism evidence="1 2">
    <name type="scientific">Hyaloperonospora arabidopsidis (strain Emoy2)</name>
    <name type="common">Downy mildew agent</name>
    <name type="synonym">Peronospora arabidopsidis</name>
    <dbReference type="NCBI Taxonomy" id="559515"/>
    <lineage>
        <taxon>Eukaryota</taxon>
        <taxon>Sar</taxon>
        <taxon>Stramenopiles</taxon>
        <taxon>Oomycota</taxon>
        <taxon>Peronosporomycetes</taxon>
        <taxon>Peronosporales</taxon>
        <taxon>Peronosporaceae</taxon>
        <taxon>Hyaloperonospora</taxon>
    </lineage>
</organism>
<dbReference type="EnsemblProtists" id="HpaT808162">
    <property type="protein sequence ID" value="HpaP808162"/>
    <property type="gene ID" value="HpaG808162"/>
</dbReference>
<dbReference type="HOGENOM" id="CLU_2965781_0_0_1"/>
<dbReference type="AlphaFoldDB" id="M4BP24"/>
<sequence length="59" mass="6775">MAHIKTHIFSRFTIPIFRRVAAACCSRSHQNGVLTAQGRRELVFISWAAAVNLQFLRYI</sequence>
<evidence type="ECO:0000313" key="2">
    <source>
        <dbReference type="Proteomes" id="UP000011713"/>
    </source>
</evidence>
<evidence type="ECO:0000313" key="1">
    <source>
        <dbReference type="EnsemblProtists" id="HpaP808162"/>
    </source>
</evidence>
<dbReference type="VEuPathDB" id="FungiDB:HpaG808162"/>
<dbReference type="Proteomes" id="UP000011713">
    <property type="component" value="Unassembled WGS sequence"/>
</dbReference>
<reference evidence="1" key="2">
    <citation type="submission" date="2015-06" db="UniProtKB">
        <authorList>
            <consortium name="EnsemblProtists"/>
        </authorList>
    </citation>
    <scope>IDENTIFICATION</scope>
    <source>
        <strain evidence="1">Emoy2</strain>
    </source>
</reference>
<accession>M4BP24</accession>
<keyword evidence="2" id="KW-1185">Reference proteome</keyword>
<protein>
    <submittedName>
        <fullName evidence="1">Uncharacterized protein</fullName>
    </submittedName>
</protein>
<reference evidence="2" key="1">
    <citation type="journal article" date="2010" name="Science">
        <title>Signatures of adaptation to obligate biotrophy in the Hyaloperonospora arabidopsidis genome.</title>
        <authorList>
            <person name="Baxter L."/>
            <person name="Tripathy S."/>
            <person name="Ishaque N."/>
            <person name="Boot N."/>
            <person name="Cabral A."/>
            <person name="Kemen E."/>
            <person name="Thines M."/>
            <person name="Ah-Fong A."/>
            <person name="Anderson R."/>
            <person name="Badejoko W."/>
            <person name="Bittner-Eddy P."/>
            <person name="Boore J.L."/>
            <person name="Chibucos M.C."/>
            <person name="Coates M."/>
            <person name="Dehal P."/>
            <person name="Delehaunty K."/>
            <person name="Dong S."/>
            <person name="Downton P."/>
            <person name="Dumas B."/>
            <person name="Fabro G."/>
            <person name="Fronick C."/>
            <person name="Fuerstenberg S.I."/>
            <person name="Fulton L."/>
            <person name="Gaulin E."/>
            <person name="Govers F."/>
            <person name="Hughes L."/>
            <person name="Humphray S."/>
            <person name="Jiang R.H."/>
            <person name="Judelson H."/>
            <person name="Kamoun S."/>
            <person name="Kyung K."/>
            <person name="Meijer H."/>
            <person name="Minx P."/>
            <person name="Morris P."/>
            <person name="Nelson J."/>
            <person name="Phuntumart V."/>
            <person name="Qutob D."/>
            <person name="Rehmany A."/>
            <person name="Rougon-Cardoso A."/>
            <person name="Ryden P."/>
            <person name="Torto-Alalibo T."/>
            <person name="Studholme D."/>
            <person name="Wang Y."/>
            <person name="Win J."/>
            <person name="Wood J."/>
            <person name="Clifton S.W."/>
            <person name="Rogers J."/>
            <person name="Van den Ackerveken G."/>
            <person name="Jones J.D."/>
            <person name="McDowell J.M."/>
            <person name="Beynon J."/>
            <person name="Tyler B.M."/>
        </authorList>
    </citation>
    <scope>NUCLEOTIDE SEQUENCE [LARGE SCALE GENOMIC DNA]</scope>
    <source>
        <strain evidence="2">Emoy2</strain>
    </source>
</reference>
<proteinExistence type="predicted"/>
<name>M4BP24_HYAAE</name>
<dbReference type="InParanoid" id="M4BP24"/>